<dbReference type="Gene3D" id="3.40.50.10710">
    <property type="entry name" value="Metallo-hydrolase/oxidoreductase"/>
    <property type="match status" value="1"/>
</dbReference>
<gene>
    <name evidence="1" type="ORF">S01H4_54034</name>
</gene>
<organism evidence="1">
    <name type="scientific">marine sediment metagenome</name>
    <dbReference type="NCBI Taxonomy" id="412755"/>
    <lineage>
        <taxon>unclassified sequences</taxon>
        <taxon>metagenomes</taxon>
        <taxon>ecological metagenomes</taxon>
    </lineage>
</organism>
<reference evidence="1" key="1">
    <citation type="journal article" date="2014" name="Front. Microbiol.">
        <title>High frequency of phylogenetically diverse reductive dehalogenase-homologous genes in deep subseafloor sedimentary metagenomes.</title>
        <authorList>
            <person name="Kawai M."/>
            <person name="Futagami T."/>
            <person name="Toyoda A."/>
            <person name="Takaki Y."/>
            <person name="Nishi S."/>
            <person name="Hori S."/>
            <person name="Arai W."/>
            <person name="Tsubouchi T."/>
            <person name="Morono Y."/>
            <person name="Uchiyama I."/>
            <person name="Ito T."/>
            <person name="Fujiyama A."/>
            <person name="Inagaki F."/>
            <person name="Takami H."/>
        </authorList>
    </citation>
    <scope>NUCLEOTIDE SEQUENCE</scope>
    <source>
        <strain evidence="1">Expedition CK06-06</strain>
    </source>
</reference>
<sequence length="97" mass="10695">MQIIAQAKGRVIVSSFASLINRIQQVVDAAKLSKEAIAKLKKERGGILPAKYQAGTGGLMLKDSYAILSYLNDPLGKRYQTNRSLFIGLLNMRNRSI</sequence>
<feature type="non-terminal residue" evidence="1">
    <location>
        <position position="97"/>
    </location>
</feature>
<dbReference type="InterPro" id="IPR042173">
    <property type="entry name" value="RNase_J_2"/>
</dbReference>
<protein>
    <submittedName>
        <fullName evidence="1">Uncharacterized protein</fullName>
    </submittedName>
</protein>
<evidence type="ECO:0000313" key="1">
    <source>
        <dbReference type="EMBL" id="GAH10211.1"/>
    </source>
</evidence>
<proteinExistence type="predicted"/>
<dbReference type="EMBL" id="BART01031056">
    <property type="protein sequence ID" value="GAH10211.1"/>
    <property type="molecule type" value="Genomic_DNA"/>
</dbReference>
<comment type="caution">
    <text evidence="1">The sequence shown here is derived from an EMBL/GenBank/DDBJ whole genome shotgun (WGS) entry which is preliminary data.</text>
</comment>
<accession>X1CP52</accession>
<name>X1CP52_9ZZZZ</name>
<dbReference type="AlphaFoldDB" id="X1CP52"/>